<dbReference type="GO" id="GO:0005976">
    <property type="term" value="P:polysaccharide metabolic process"/>
    <property type="evidence" value="ECO:0007669"/>
    <property type="project" value="TreeGrafter"/>
</dbReference>
<feature type="region of interest" description="Disordered" evidence="2">
    <location>
        <begin position="119"/>
        <end position="138"/>
    </location>
</feature>
<proteinExistence type="predicted"/>
<dbReference type="eggNOG" id="COG3458">
    <property type="taxonomic scope" value="Bacteria"/>
</dbReference>
<dbReference type="PANTHER" id="PTHR40111">
    <property type="entry name" value="CEPHALOSPORIN-C DEACETYLASE"/>
    <property type="match status" value="1"/>
</dbReference>
<evidence type="ECO:0000259" key="3">
    <source>
        <dbReference type="Pfam" id="PF05448"/>
    </source>
</evidence>
<dbReference type="InterPro" id="IPR039069">
    <property type="entry name" value="CE7"/>
</dbReference>
<dbReference type="SUPFAM" id="SSF53474">
    <property type="entry name" value="alpha/beta-Hydrolases"/>
    <property type="match status" value="1"/>
</dbReference>
<dbReference type="KEGG" id="ske:Sked_33120"/>
<accession>D1BDY6</accession>
<dbReference type="Gene3D" id="3.40.50.1820">
    <property type="entry name" value="alpha/beta hydrolase"/>
    <property type="match status" value="1"/>
</dbReference>
<dbReference type="Pfam" id="PF05448">
    <property type="entry name" value="AXE1"/>
    <property type="match status" value="1"/>
</dbReference>
<name>D1BDY6_SANKS</name>
<dbReference type="HOGENOM" id="CLU_054209_1_0_11"/>
<dbReference type="InterPro" id="IPR029058">
    <property type="entry name" value="AB_hydrolase_fold"/>
</dbReference>
<evidence type="ECO:0000256" key="1">
    <source>
        <dbReference type="PIRSR" id="PIRSR639069-2"/>
    </source>
</evidence>
<dbReference type="EMBL" id="CP001819">
    <property type="protein sequence ID" value="ACZ23207.1"/>
    <property type="molecule type" value="Genomic_DNA"/>
</dbReference>
<keyword evidence="5" id="KW-1185">Reference proteome</keyword>
<reference evidence="4 5" key="1">
    <citation type="journal article" date="2009" name="Stand. Genomic Sci.">
        <title>Complete genome sequence of Sanguibacter keddieii type strain (ST-74).</title>
        <authorList>
            <person name="Ivanova N."/>
            <person name="Sikorski J."/>
            <person name="Sims D."/>
            <person name="Brettin T."/>
            <person name="Detter J.C."/>
            <person name="Han C."/>
            <person name="Lapidus A."/>
            <person name="Copeland A."/>
            <person name="Glavina Del Rio T."/>
            <person name="Nolan M."/>
            <person name="Chen F."/>
            <person name="Lucas S."/>
            <person name="Tice H."/>
            <person name="Cheng J.F."/>
            <person name="Bruce D."/>
            <person name="Goodwin L."/>
            <person name="Pitluck S."/>
            <person name="Pati A."/>
            <person name="Mavromatis K."/>
            <person name="Chen A."/>
            <person name="Palaniappan K."/>
            <person name="D'haeseleer P."/>
            <person name="Chain P."/>
            <person name="Bristow J."/>
            <person name="Eisen J.A."/>
            <person name="Markowitz V."/>
            <person name="Hugenholtz P."/>
            <person name="Goker M."/>
            <person name="Pukall R."/>
            <person name="Klenk H.P."/>
            <person name="Kyrpides N.C."/>
        </authorList>
    </citation>
    <scope>NUCLEOTIDE SEQUENCE [LARGE SCALE GENOMIC DNA]</scope>
    <source>
        <strain evidence="5">ATCC 51767 / DSM 10542 / NCFB 3025 / ST-74</strain>
    </source>
</reference>
<evidence type="ECO:0000313" key="5">
    <source>
        <dbReference type="Proteomes" id="UP000000322"/>
    </source>
</evidence>
<dbReference type="STRING" id="446469.Sked_33120"/>
<dbReference type="InterPro" id="IPR008391">
    <property type="entry name" value="AXE1_dom"/>
</dbReference>
<dbReference type="Proteomes" id="UP000000322">
    <property type="component" value="Chromosome"/>
</dbReference>
<dbReference type="ESTHER" id="sanks-d1bdy6">
    <property type="family name" value="Acetyl-esterase_deacetylase"/>
</dbReference>
<sequence>MALFDLPLDQLETYRPEVREPDDLDAFWRSTLDETRVRPAIVDAVRVDTGLTLVDTWDVTFAGHGGDPVKGWFSRPAGSDTAMLPAVVEYTGYGRGRGFPHERLTWVAAGYAHLVMDTRGQGSQHGSGGGTPDPVGSGPAAPGFVTRGIEDPAGYYFTRLVTDAVRAVDAVRELPGVDPTRVVAAGNSQGGGLSLAVAGLVPDLAALLTSVPFMCHVERALGITDQHPYGEVVTYLAVQREKVDQVMRTLSYVDGVNLGRRATAPAHFAVALRDTICPPSTVFAAYNHYGSGAGRADRASDGSPGDHVGPVAGLPAPDTEICVYPFNHHEGGDALHTRRQLDWLRERVPA</sequence>
<organism evidence="4 5">
    <name type="scientific">Sanguibacter keddieii (strain ATCC 51767 / DSM 10542 / NCFB 3025 / ST-74)</name>
    <dbReference type="NCBI Taxonomy" id="446469"/>
    <lineage>
        <taxon>Bacteria</taxon>
        <taxon>Bacillati</taxon>
        <taxon>Actinomycetota</taxon>
        <taxon>Actinomycetes</taxon>
        <taxon>Micrococcales</taxon>
        <taxon>Sanguibacteraceae</taxon>
        <taxon>Sanguibacter</taxon>
    </lineage>
</organism>
<dbReference type="RefSeq" id="WP_012868275.1">
    <property type="nucleotide sequence ID" value="NC_013521.1"/>
</dbReference>
<evidence type="ECO:0000256" key="2">
    <source>
        <dbReference type="SAM" id="MobiDB-lite"/>
    </source>
</evidence>
<dbReference type="GO" id="GO:0052689">
    <property type="term" value="F:carboxylic ester hydrolase activity"/>
    <property type="evidence" value="ECO:0007669"/>
    <property type="project" value="TreeGrafter"/>
</dbReference>
<feature type="domain" description="Acetyl xylan esterase" evidence="3">
    <location>
        <begin position="1"/>
        <end position="289"/>
    </location>
</feature>
<dbReference type="AlphaFoldDB" id="D1BDY6"/>
<protein>
    <submittedName>
        <fullName evidence="4">Acetyl esterase (Deacetylase)</fullName>
    </submittedName>
</protein>
<evidence type="ECO:0000313" key="4">
    <source>
        <dbReference type="EMBL" id="ACZ23207.1"/>
    </source>
</evidence>
<feature type="binding site" evidence="1">
    <location>
        <position position="93"/>
    </location>
    <ligand>
        <name>substrate</name>
    </ligand>
</feature>
<gene>
    <name evidence="4" type="ordered locus">Sked_33120</name>
</gene>
<dbReference type="PANTHER" id="PTHR40111:SF1">
    <property type="entry name" value="CEPHALOSPORIN-C DEACETYLASE"/>
    <property type="match status" value="1"/>
</dbReference>
<dbReference type="OrthoDB" id="9770528at2"/>